<sequence length="404" mass="44840">MAFIRYYLPLDNCSELCYYIEYLGKEIDLNILKQILGDLQSVSTLTADTEIFEIGPKMSFHTSWCSNALSILHKCGLTTVNRIEKSYRIVGHQPEFDPMTEETYPQPLEMFCNNVEPESVYSVKIKDIPCFNSTHNLGWDQDDLQFYTNLFIEQYRDPTNVELIDIAQSNSEHSRHNFFSSTHIIDGIQKPETLFQLIKKTLPTNTNSKLAFCDNASAINGYMVREIIPSNVSKASMYIYRETLYHPTFKAETHNFPTGIAPFPGAATGVGGRIRDNISIGRGGKITAGTAGYCVASRELLIQASNGASDYGNKIGEPIIQGFTRLFDQCIGDVRWAWIKPIMFSGGVGLVADNDLKKGTPVKDLAIVRIGGPAYRIGVGGSTASSQHQTQQQLMGCAPAAERS</sequence>
<dbReference type="SUPFAM" id="SSF55326">
    <property type="entry name" value="PurM N-terminal domain-like"/>
    <property type="match status" value="1"/>
</dbReference>
<feature type="region of interest" description="Disordered" evidence="5">
    <location>
        <begin position="381"/>
        <end position="404"/>
    </location>
</feature>
<dbReference type="GO" id="GO:0005524">
    <property type="term" value="F:ATP binding"/>
    <property type="evidence" value="ECO:0007669"/>
    <property type="project" value="UniProtKB-KW"/>
</dbReference>
<dbReference type="SUPFAM" id="SSF109736">
    <property type="entry name" value="FGAM synthase PurL, linker domain"/>
    <property type="match status" value="1"/>
</dbReference>
<dbReference type="PANTHER" id="PTHR10099">
    <property type="entry name" value="PHOSPHORIBOSYLFORMYLGLYCINAMIDINE SYNTHASE"/>
    <property type="match status" value="1"/>
</dbReference>
<dbReference type="InterPro" id="IPR036921">
    <property type="entry name" value="PurM-like_N_sf"/>
</dbReference>
<organism evidence="8">
    <name type="scientific">Marseillevirus LCMAC201</name>
    <dbReference type="NCBI Taxonomy" id="2506605"/>
    <lineage>
        <taxon>Viruses</taxon>
        <taxon>Varidnaviria</taxon>
        <taxon>Bamfordvirae</taxon>
        <taxon>Nucleocytoviricota</taxon>
        <taxon>Megaviricetes</taxon>
        <taxon>Pimascovirales</taxon>
        <taxon>Pimascovirales incertae sedis</taxon>
        <taxon>Marseilleviridae</taxon>
    </lineage>
</organism>
<accession>A0A481YWK0</accession>
<keyword evidence="1" id="KW-0436">Ligase</keyword>
<dbReference type="PANTHER" id="PTHR10099:SF1">
    <property type="entry name" value="PHOSPHORIBOSYLFORMYLGLYCINAMIDINE SYNTHASE"/>
    <property type="match status" value="1"/>
</dbReference>
<dbReference type="InterPro" id="IPR040707">
    <property type="entry name" value="FGAR-AT_N"/>
</dbReference>
<reference evidence="8" key="1">
    <citation type="journal article" date="2019" name="MBio">
        <title>Virus Genomes from Deep Sea Sediments Expand the Ocean Megavirome and Support Independent Origins of Viral Gigantism.</title>
        <authorList>
            <person name="Backstrom D."/>
            <person name="Yutin N."/>
            <person name="Jorgensen S.L."/>
            <person name="Dharamshi J."/>
            <person name="Homa F."/>
            <person name="Zaremba-Niedwiedzka K."/>
            <person name="Spang A."/>
            <person name="Wolf Y.I."/>
            <person name="Koonin E.V."/>
            <person name="Ettema T.J."/>
        </authorList>
    </citation>
    <scope>NUCLEOTIDE SEQUENCE</scope>
</reference>
<gene>
    <name evidence="8" type="ORF">LCMAC201_04710</name>
</gene>
<dbReference type="InterPro" id="IPR041609">
    <property type="entry name" value="PurL_linker"/>
</dbReference>
<dbReference type="Pfam" id="PF18076">
    <property type="entry name" value="FGAR-AT_N"/>
    <property type="match status" value="1"/>
</dbReference>
<dbReference type="GO" id="GO:0006164">
    <property type="term" value="P:purine nucleotide biosynthetic process"/>
    <property type="evidence" value="ECO:0007669"/>
    <property type="project" value="UniProtKB-KW"/>
</dbReference>
<dbReference type="EMBL" id="MK500358">
    <property type="protein sequence ID" value="QBK87558.1"/>
    <property type="molecule type" value="Genomic_DNA"/>
</dbReference>
<dbReference type="InterPro" id="IPR036604">
    <property type="entry name" value="PurS-like_sf"/>
</dbReference>
<evidence type="ECO:0000256" key="4">
    <source>
        <dbReference type="ARBA" id="ARBA00022840"/>
    </source>
</evidence>
<keyword evidence="4" id="KW-0067">ATP-binding</keyword>
<feature type="domain" description="Phosphoribosylformylglycinamidine synthase N-terminal" evidence="7">
    <location>
        <begin position="17"/>
        <end position="93"/>
    </location>
</feature>
<dbReference type="GO" id="GO:0004642">
    <property type="term" value="F:phosphoribosylformylglycinamidine synthase activity"/>
    <property type="evidence" value="ECO:0007669"/>
    <property type="project" value="TreeGrafter"/>
</dbReference>
<evidence type="ECO:0000256" key="3">
    <source>
        <dbReference type="ARBA" id="ARBA00022755"/>
    </source>
</evidence>
<evidence type="ECO:0000313" key="8">
    <source>
        <dbReference type="EMBL" id="QBK87558.1"/>
    </source>
</evidence>
<evidence type="ECO:0000256" key="2">
    <source>
        <dbReference type="ARBA" id="ARBA00022741"/>
    </source>
</evidence>
<evidence type="ECO:0000256" key="5">
    <source>
        <dbReference type="SAM" id="MobiDB-lite"/>
    </source>
</evidence>
<dbReference type="Gene3D" id="1.10.8.750">
    <property type="entry name" value="Phosphoribosylformylglycinamidine synthase, linker domain"/>
    <property type="match status" value="1"/>
</dbReference>
<proteinExistence type="predicted"/>
<dbReference type="Pfam" id="PF18072">
    <property type="entry name" value="FGAR-AT_linker"/>
    <property type="match status" value="1"/>
</dbReference>
<protein>
    <recommendedName>
        <fullName evidence="9">Phosphoribosylformylglycinamidine synthase</fullName>
    </recommendedName>
</protein>
<name>A0A481YWK0_9VIRU</name>
<feature type="domain" description="Phosphoribosylformylglycinamidine synthase linker" evidence="6">
    <location>
        <begin position="132"/>
        <end position="176"/>
    </location>
</feature>
<feature type="compositionally biased region" description="Low complexity" evidence="5">
    <location>
        <begin position="382"/>
        <end position="393"/>
    </location>
</feature>
<evidence type="ECO:0008006" key="9">
    <source>
        <dbReference type="Google" id="ProtNLM"/>
    </source>
</evidence>
<keyword evidence="2" id="KW-0547">Nucleotide-binding</keyword>
<evidence type="ECO:0000259" key="6">
    <source>
        <dbReference type="Pfam" id="PF18072"/>
    </source>
</evidence>
<keyword evidence="3" id="KW-0658">Purine biosynthesis</keyword>
<evidence type="ECO:0000259" key="7">
    <source>
        <dbReference type="Pfam" id="PF18076"/>
    </source>
</evidence>
<dbReference type="SUPFAM" id="SSF82697">
    <property type="entry name" value="PurS-like"/>
    <property type="match status" value="1"/>
</dbReference>
<dbReference type="Gene3D" id="3.30.1330.10">
    <property type="entry name" value="PurM-like, N-terminal domain"/>
    <property type="match status" value="1"/>
</dbReference>
<evidence type="ECO:0000256" key="1">
    <source>
        <dbReference type="ARBA" id="ARBA00022598"/>
    </source>
</evidence>